<dbReference type="Pfam" id="PF07238">
    <property type="entry name" value="PilZ"/>
    <property type="match status" value="1"/>
</dbReference>
<evidence type="ECO:0000313" key="3">
    <source>
        <dbReference type="Proteomes" id="UP000613512"/>
    </source>
</evidence>
<organism evidence="2 3">
    <name type="scientific">Ornithinibacillus halotolerans</name>
    <dbReference type="NCBI Taxonomy" id="1274357"/>
    <lineage>
        <taxon>Bacteria</taxon>
        <taxon>Bacillati</taxon>
        <taxon>Bacillota</taxon>
        <taxon>Bacilli</taxon>
        <taxon>Bacillales</taxon>
        <taxon>Bacillaceae</taxon>
        <taxon>Ornithinibacillus</taxon>
    </lineage>
</organism>
<dbReference type="Proteomes" id="UP000613512">
    <property type="component" value="Unassembled WGS sequence"/>
</dbReference>
<proteinExistence type="predicted"/>
<keyword evidence="3" id="KW-1185">Reference proteome</keyword>
<evidence type="ECO:0000313" key="2">
    <source>
        <dbReference type="EMBL" id="GGA77080.1"/>
    </source>
</evidence>
<sequence>MRYKRDEAFRFEFDEPIPITFTIDKINGIPVNTSEGAGKMLDLSLGGMKIATTLSLPVNKENEIGISIHFTIVQQLYSVQGKLVWKKVRDSENLYGIQFLANSSVQKAILRDLKLLRKQMVNLERI</sequence>
<dbReference type="RefSeq" id="WP_188384612.1">
    <property type="nucleotide sequence ID" value="NZ_BMEY01000009.1"/>
</dbReference>
<name>A0A916W865_9BACI</name>
<dbReference type="AlphaFoldDB" id="A0A916W865"/>
<dbReference type="InterPro" id="IPR009875">
    <property type="entry name" value="PilZ_domain"/>
</dbReference>
<comment type="caution">
    <text evidence="2">The sequence shown here is derived from an EMBL/GenBank/DDBJ whole genome shotgun (WGS) entry which is preliminary data.</text>
</comment>
<accession>A0A916W865</accession>
<reference evidence="2" key="2">
    <citation type="submission" date="2020-09" db="EMBL/GenBank/DDBJ databases">
        <authorList>
            <person name="Sun Q."/>
            <person name="Zhou Y."/>
        </authorList>
    </citation>
    <scope>NUCLEOTIDE SEQUENCE</scope>
    <source>
        <strain evidence="2">CGMCC 1.12408</strain>
    </source>
</reference>
<dbReference type="SUPFAM" id="SSF141371">
    <property type="entry name" value="PilZ domain-like"/>
    <property type="match status" value="1"/>
</dbReference>
<evidence type="ECO:0000259" key="1">
    <source>
        <dbReference type="Pfam" id="PF07238"/>
    </source>
</evidence>
<dbReference type="GO" id="GO:0035438">
    <property type="term" value="F:cyclic-di-GMP binding"/>
    <property type="evidence" value="ECO:0007669"/>
    <property type="project" value="InterPro"/>
</dbReference>
<protein>
    <recommendedName>
        <fullName evidence="1">PilZ domain-containing protein</fullName>
    </recommendedName>
</protein>
<dbReference type="Gene3D" id="2.40.10.220">
    <property type="entry name" value="predicted glycosyltransferase like domains"/>
    <property type="match status" value="1"/>
</dbReference>
<feature type="domain" description="PilZ" evidence="1">
    <location>
        <begin position="27"/>
        <end position="113"/>
    </location>
</feature>
<dbReference type="EMBL" id="BMEY01000009">
    <property type="protein sequence ID" value="GGA77080.1"/>
    <property type="molecule type" value="Genomic_DNA"/>
</dbReference>
<gene>
    <name evidence="2" type="ORF">GCM10008025_20870</name>
</gene>
<reference evidence="2" key="1">
    <citation type="journal article" date="2014" name="Int. J. Syst. Evol. Microbiol.">
        <title>Complete genome sequence of Corynebacterium casei LMG S-19264T (=DSM 44701T), isolated from a smear-ripened cheese.</title>
        <authorList>
            <consortium name="US DOE Joint Genome Institute (JGI-PGF)"/>
            <person name="Walter F."/>
            <person name="Albersmeier A."/>
            <person name="Kalinowski J."/>
            <person name="Ruckert C."/>
        </authorList>
    </citation>
    <scope>NUCLEOTIDE SEQUENCE</scope>
    <source>
        <strain evidence="2">CGMCC 1.12408</strain>
    </source>
</reference>